<comment type="similarity">
    <text evidence="5">Belongs to the FlgH family.</text>
</comment>
<dbReference type="Proteomes" id="UP000032430">
    <property type="component" value="Chromosome I"/>
</dbReference>
<comment type="subcellular location">
    <subcellularLocation>
        <location evidence="2">Bacterial flagellum basal body</location>
    </subcellularLocation>
    <subcellularLocation>
        <location evidence="3">Cell outer membrane</location>
    </subcellularLocation>
    <subcellularLocation>
        <location evidence="4">Membrane</location>
        <topology evidence="4">Lipid-anchor</topology>
    </subcellularLocation>
</comment>
<evidence type="ECO:0000256" key="3">
    <source>
        <dbReference type="ARBA" id="ARBA00004442"/>
    </source>
</evidence>
<comment type="function">
    <text evidence="1">Assembles around the rod to form the L-ring and probably protects the motor/basal body from shearing forces during rotation.</text>
</comment>
<dbReference type="PANTHER" id="PTHR34933">
    <property type="entry name" value="FLAGELLAR L-RING PROTEIN"/>
    <property type="match status" value="1"/>
</dbReference>
<keyword evidence="14" id="KW-0969">Cilium</keyword>
<gene>
    <name evidence="14" type="ORF">LFA_2054</name>
</gene>
<keyword evidence="7 13" id="KW-0732">Signal</keyword>
<keyword evidence="11" id="KW-0998">Cell outer membrane</keyword>
<dbReference type="STRING" id="1212491.LFA_2054"/>
<evidence type="ECO:0000256" key="4">
    <source>
        <dbReference type="ARBA" id="ARBA00004635"/>
    </source>
</evidence>
<dbReference type="InterPro" id="IPR000527">
    <property type="entry name" value="Flag_Lring"/>
</dbReference>
<evidence type="ECO:0000256" key="12">
    <source>
        <dbReference type="ARBA" id="ARBA00023288"/>
    </source>
</evidence>
<keyword evidence="9" id="KW-0564">Palmitate</keyword>
<organism evidence="14 15">
    <name type="scientific">Legionella fallonii LLAP-10</name>
    <dbReference type="NCBI Taxonomy" id="1212491"/>
    <lineage>
        <taxon>Bacteria</taxon>
        <taxon>Pseudomonadati</taxon>
        <taxon>Pseudomonadota</taxon>
        <taxon>Gammaproteobacteria</taxon>
        <taxon>Legionellales</taxon>
        <taxon>Legionellaceae</taxon>
        <taxon>Legionella</taxon>
    </lineage>
</organism>
<name>A0A098G643_9GAMM</name>
<dbReference type="OrthoDB" id="9789463at2"/>
<proteinExistence type="inferred from homology"/>
<keyword evidence="15" id="KW-1185">Reference proteome</keyword>
<reference evidence="15" key="1">
    <citation type="submission" date="2014-09" db="EMBL/GenBank/DDBJ databases">
        <authorList>
            <person name="Gomez-Valero L."/>
        </authorList>
    </citation>
    <scope>NUCLEOTIDE SEQUENCE [LARGE SCALE GENOMIC DNA]</scope>
    <source>
        <strain evidence="15">ATCC700992</strain>
    </source>
</reference>
<evidence type="ECO:0000256" key="1">
    <source>
        <dbReference type="ARBA" id="ARBA00002591"/>
    </source>
</evidence>
<sequence length="192" mass="21072">MNKRSSIVFLLFLASCIHTVWATNLFDEEAYRPLIADHKAALPGDILTVIVLETSNAQTSADLASSKDIKTALEVGYNKDNHEVQFGLKGKGRAAAKTGRNGKIKAALTVRIKEVFPDNTYLVEGLQLITINGEQQRILLSGIVRPEDITTQNTILSTRLADAHITYTGRGSVSNSQDHNYIYKILSFVGLV</sequence>
<feature type="signal peptide" evidence="13">
    <location>
        <begin position="1"/>
        <end position="22"/>
    </location>
</feature>
<keyword evidence="14" id="KW-0966">Cell projection</keyword>
<keyword evidence="12" id="KW-0449">Lipoprotein</keyword>
<keyword evidence="8" id="KW-0472">Membrane</keyword>
<evidence type="ECO:0000256" key="9">
    <source>
        <dbReference type="ARBA" id="ARBA00023139"/>
    </source>
</evidence>
<keyword evidence="14" id="KW-0282">Flagellum</keyword>
<dbReference type="Pfam" id="PF02107">
    <property type="entry name" value="FlgH"/>
    <property type="match status" value="1"/>
</dbReference>
<evidence type="ECO:0000256" key="13">
    <source>
        <dbReference type="SAM" id="SignalP"/>
    </source>
</evidence>
<comment type="subunit">
    <text evidence="6">The basal body constitutes a major portion of the flagellar organelle and consists of four rings (L,P,S, and M) mounted on a central rod.</text>
</comment>
<dbReference type="AlphaFoldDB" id="A0A098G643"/>
<evidence type="ECO:0000313" key="14">
    <source>
        <dbReference type="EMBL" id="CEG57439.1"/>
    </source>
</evidence>
<dbReference type="GO" id="GO:0071973">
    <property type="term" value="P:bacterial-type flagellum-dependent cell motility"/>
    <property type="evidence" value="ECO:0007669"/>
    <property type="project" value="InterPro"/>
</dbReference>
<evidence type="ECO:0000256" key="8">
    <source>
        <dbReference type="ARBA" id="ARBA00023136"/>
    </source>
</evidence>
<dbReference type="PROSITE" id="PS51257">
    <property type="entry name" value="PROKAR_LIPOPROTEIN"/>
    <property type="match status" value="1"/>
</dbReference>
<dbReference type="EMBL" id="LN614827">
    <property type="protein sequence ID" value="CEG57439.1"/>
    <property type="molecule type" value="Genomic_DNA"/>
</dbReference>
<dbReference type="GO" id="GO:0009427">
    <property type="term" value="C:bacterial-type flagellum basal body, distal rod, L ring"/>
    <property type="evidence" value="ECO:0007669"/>
    <property type="project" value="InterPro"/>
</dbReference>
<dbReference type="RefSeq" id="WP_045095941.1">
    <property type="nucleotide sequence ID" value="NZ_LN614827.1"/>
</dbReference>
<dbReference type="GO" id="GO:0003774">
    <property type="term" value="F:cytoskeletal motor activity"/>
    <property type="evidence" value="ECO:0007669"/>
    <property type="project" value="InterPro"/>
</dbReference>
<evidence type="ECO:0000256" key="6">
    <source>
        <dbReference type="ARBA" id="ARBA00011439"/>
    </source>
</evidence>
<evidence type="ECO:0000256" key="5">
    <source>
        <dbReference type="ARBA" id="ARBA00006929"/>
    </source>
</evidence>
<dbReference type="PANTHER" id="PTHR34933:SF1">
    <property type="entry name" value="FLAGELLAR L-RING PROTEIN"/>
    <property type="match status" value="1"/>
</dbReference>
<evidence type="ECO:0000256" key="2">
    <source>
        <dbReference type="ARBA" id="ARBA00004117"/>
    </source>
</evidence>
<evidence type="ECO:0000256" key="7">
    <source>
        <dbReference type="ARBA" id="ARBA00022729"/>
    </source>
</evidence>
<accession>A0A098G643</accession>
<dbReference type="PRINTS" id="PR01008">
    <property type="entry name" value="FLGLRINGFLGH"/>
</dbReference>
<feature type="chain" id="PRO_5001942719" evidence="13">
    <location>
        <begin position="23"/>
        <end position="192"/>
    </location>
</feature>
<evidence type="ECO:0000256" key="10">
    <source>
        <dbReference type="ARBA" id="ARBA00023143"/>
    </source>
</evidence>
<dbReference type="GO" id="GO:0009279">
    <property type="term" value="C:cell outer membrane"/>
    <property type="evidence" value="ECO:0007669"/>
    <property type="project" value="UniProtKB-SubCell"/>
</dbReference>
<evidence type="ECO:0000256" key="11">
    <source>
        <dbReference type="ARBA" id="ARBA00023237"/>
    </source>
</evidence>
<protein>
    <submittedName>
        <fullName evidence="14">Flagellar L-ring protein</fullName>
    </submittedName>
</protein>
<dbReference type="HOGENOM" id="CLU_069313_2_2_6"/>
<dbReference type="KEGG" id="lfa:LFA_2054"/>
<evidence type="ECO:0000313" key="15">
    <source>
        <dbReference type="Proteomes" id="UP000032430"/>
    </source>
</evidence>
<keyword evidence="10" id="KW-0975">Bacterial flagellum</keyword>